<evidence type="ECO:0000256" key="7">
    <source>
        <dbReference type="ARBA" id="ARBA00022741"/>
    </source>
</evidence>
<dbReference type="PROSITE" id="PS50109">
    <property type="entry name" value="HIS_KIN"/>
    <property type="match status" value="1"/>
</dbReference>
<evidence type="ECO:0000259" key="17">
    <source>
        <dbReference type="PROSITE" id="PS50112"/>
    </source>
</evidence>
<dbReference type="SMART" id="SM00388">
    <property type="entry name" value="HisKA"/>
    <property type="match status" value="1"/>
</dbReference>
<feature type="domain" description="HPt" evidence="19">
    <location>
        <begin position="729"/>
        <end position="822"/>
    </location>
</feature>
<dbReference type="Pfam" id="PF02518">
    <property type="entry name" value="HATPase_c"/>
    <property type="match status" value="1"/>
</dbReference>
<sequence length="825" mass="91644">MFYKTRMSQTPPPHFAVAQLHPALPAGVETFLQLTAHLADGLYILDQQGRIVLFNDMAEKLLGWSRDSVMGKDPHALFHFQNAAGERIPSERCPILQHVQRGEIFRAEEEVFTHRDGHPIPLALTAVPLLDAHRQIIGSFTLFSDLGLKKQWERDIKQARDIAMETSRLKSEFLANMSHEIRTPINGVIGMADLLLDSRLNKDQKELATTLKESAQALLTVISDILDFSSLEAGRMETAATPFSPIKLVEEVAELMASQAQQKSLELLTDISPKLPGVLLGDPARLRQVLLNLIGNALKFTRKGGVVIQARLTDKTKSPLMVRFSVTDTGIGIPKSAWHKLFQPFSQVDGSSTRPFGGMGLGLSISNRLVELMGGEMGMTSRRGKGSTFWFSVPFPLSARIEESQPTPLPTNRLKGIKALVIDPRQTSQTILLNHLLNWSMKGAAVESTDEALAYLRHEARAGAPCDLLLAASPIPLEKCLELGRIISEDATIPPLGMILITGIHEKKWFDEARKVGFMAHLARPLHRHQLLDRLLMLVNPTPQEEMDPHRPESVPPEPRTNKPSFPGEATQPERTILLAEDNAVNQKVAQLQINRLGFGVHTYANGRDAIQAANSGIYAMILMDCHMPILDGLQAARAIRQLEHQENRPRTPIIALTSNALPEDRQRCLDHGMDDILNKPIRIEELANRIDQWLPSQINPDATTPETSQAETLPPMSLERLHGQFGADPKVIGEFIDAYLSSASLIIAKLKKNLKLKDAVALEEYAHELKGASAHMGAHLMSRLCIELQAAARDNDSGACRPLVERIQKEFRRCENYIKKMETI</sequence>
<feature type="domain" description="PAC" evidence="18">
    <location>
        <begin position="105"/>
        <end position="158"/>
    </location>
</feature>
<reference evidence="20 21" key="2">
    <citation type="submission" date="2024-09" db="EMBL/GenBank/DDBJ databases">
        <title>Draft genome sequence of Candidatus Magnetaquicoccaceae bacterium FCR-1.</title>
        <authorList>
            <person name="Shimoshige H."/>
            <person name="Shimamura S."/>
            <person name="Taoka A."/>
            <person name="Kobayashi H."/>
            <person name="Maekawa T."/>
        </authorList>
    </citation>
    <scope>NUCLEOTIDE SEQUENCE [LARGE SCALE GENOMIC DNA]</scope>
    <source>
        <strain evidence="20 21">FCR-1</strain>
    </source>
</reference>
<dbReference type="Proteomes" id="UP001628193">
    <property type="component" value="Unassembled WGS sequence"/>
</dbReference>
<dbReference type="SUPFAM" id="SSF55785">
    <property type="entry name" value="PYP-like sensor domain (PAS domain)"/>
    <property type="match status" value="1"/>
</dbReference>
<evidence type="ECO:0000256" key="13">
    <source>
        <dbReference type="PROSITE-ProRule" id="PRU00169"/>
    </source>
</evidence>
<dbReference type="PROSITE" id="PS50894">
    <property type="entry name" value="HPT"/>
    <property type="match status" value="1"/>
</dbReference>
<dbReference type="PROSITE" id="PS50112">
    <property type="entry name" value="PAS"/>
    <property type="match status" value="1"/>
</dbReference>
<keyword evidence="8" id="KW-0067">ATP-binding</keyword>
<feature type="domain" description="Histidine kinase" evidence="15">
    <location>
        <begin position="176"/>
        <end position="397"/>
    </location>
</feature>
<feature type="domain" description="Response regulatory" evidence="16">
    <location>
        <begin position="418"/>
        <end position="539"/>
    </location>
</feature>
<dbReference type="EMBL" id="BAAFGK010000004">
    <property type="protein sequence ID" value="GAB0057505.1"/>
    <property type="molecule type" value="Genomic_DNA"/>
</dbReference>
<evidence type="ECO:0000259" key="16">
    <source>
        <dbReference type="PROSITE" id="PS50110"/>
    </source>
</evidence>
<feature type="modified residue" description="4-aspartylphosphate" evidence="13">
    <location>
        <position position="625"/>
    </location>
</feature>
<dbReference type="SMART" id="SM00073">
    <property type="entry name" value="HPT"/>
    <property type="match status" value="1"/>
</dbReference>
<dbReference type="Pfam" id="PF00989">
    <property type="entry name" value="PAS"/>
    <property type="match status" value="1"/>
</dbReference>
<evidence type="ECO:0000259" key="19">
    <source>
        <dbReference type="PROSITE" id="PS50894"/>
    </source>
</evidence>
<keyword evidence="21" id="KW-1185">Reference proteome</keyword>
<organism evidence="20 21">
    <name type="scientific">Candidatus Magnetaquiglobus chichijimensis</name>
    <dbReference type="NCBI Taxonomy" id="3141448"/>
    <lineage>
        <taxon>Bacteria</taxon>
        <taxon>Pseudomonadati</taxon>
        <taxon>Pseudomonadota</taxon>
        <taxon>Magnetococcia</taxon>
        <taxon>Magnetococcales</taxon>
        <taxon>Candidatus Magnetaquicoccaceae</taxon>
        <taxon>Candidatus Magnetaquiglobus</taxon>
    </lineage>
</organism>
<dbReference type="CDD" id="cd00130">
    <property type="entry name" value="PAS"/>
    <property type="match status" value="1"/>
</dbReference>
<dbReference type="InterPro" id="IPR003594">
    <property type="entry name" value="HATPase_dom"/>
</dbReference>
<dbReference type="InterPro" id="IPR035965">
    <property type="entry name" value="PAS-like_dom_sf"/>
</dbReference>
<dbReference type="InterPro" id="IPR003661">
    <property type="entry name" value="HisK_dim/P_dom"/>
</dbReference>
<feature type="modified residue" description="Phosphohistidine" evidence="12">
    <location>
        <position position="768"/>
    </location>
</feature>
<comment type="caution">
    <text evidence="13">Lacks conserved residue(s) required for the propagation of feature annotation.</text>
</comment>
<feature type="domain" description="PAS" evidence="17">
    <location>
        <begin position="27"/>
        <end position="72"/>
    </location>
</feature>
<dbReference type="InterPro" id="IPR008207">
    <property type="entry name" value="Sig_transdc_His_kin_Hpt_dom"/>
</dbReference>
<keyword evidence="7" id="KW-0547">Nucleotide-binding</keyword>
<evidence type="ECO:0000313" key="21">
    <source>
        <dbReference type="Proteomes" id="UP001628193"/>
    </source>
</evidence>
<dbReference type="PANTHER" id="PTHR45339">
    <property type="entry name" value="HYBRID SIGNAL TRANSDUCTION HISTIDINE KINASE J"/>
    <property type="match status" value="1"/>
</dbReference>
<dbReference type="SMART" id="SM00448">
    <property type="entry name" value="REC"/>
    <property type="match status" value="1"/>
</dbReference>
<feature type="domain" description="Response regulatory" evidence="16">
    <location>
        <begin position="576"/>
        <end position="695"/>
    </location>
</feature>
<dbReference type="SUPFAM" id="SSF55874">
    <property type="entry name" value="ATPase domain of HSP90 chaperone/DNA topoisomerase II/histidine kinase"/>
    <property type="match status" value="1"/>
</dbReference>
<keyword evidence="4" id="KW-1003">Cell membrane</keyword>
<keyword evidence="20" id="KW-0808">Transferase</keyword>
<evidence type="ECO:0000256" key="5">
    <source>
        <dbReference type="ARBA" id="ARBA00022553"/>
    </source>
</evidence>
<keyword evidence="5 13" id="KW-0597">Phosphoprotein</keyword>
<dbReference type="InterPro" id="IPR036097">
    <property type="entry name" value="HisK_dim/P_sf"/>
</dbReference>
<dbReference type="SMART" id="SM00091">
    <property type="entry name" value="PAS"/>
    <property type="match status" value="1"/>
</dbReference>
<feature type="region of interest" description="Disordered" evidence="14">
    <location>
        <begin position="542"/>
        <end position="570"/>
    </location>
</feature>
<dbReference type="Pfam" id="PF00072">
    <property type="entry name" value="Response_reg"/>
    <property type="match status" value="1"/>
</dbReference>
<keyword evidence="20" id="KW-0418">Kinase</keyword>
<dbReference type="PRINTS" id="PR00344">
    <property type="entry name" value="BCTRLSENSOR"/>
</dbReference>
<evidence type="ECO:0000256" key="10">
    <source>
        <dbReference type="ARBA" id="ARBA00023012"/>
    </source>
</evidence>
<accession>A0ABQ0C9F4</accession>
<evidence type="ECO:0000256" key="14">
    <source>
        <dbReference type="SAM" id="MobiDB-lite"/>
    </source>
</evidence>
<evidence type="ECO:0000256" key="11">
    <source>
        <dbReference type="ARBA" id="ARBA00023136"/>
    </source>
</evidence>
<evidence type="ECO:0000256" key="8">
    <source>
        <dbReference type="ARBA" id="ARBA00022840"/>
    </source>
</evidence>
<keyword evidence="6" id="KW-0812">Transmembrane</keyword>
<keyword evidence="10" id="KW-0902">Two-component regulatory system</keyword>
<dbReference type="SMART" id="SM00387">
    <property type="entry name" value="HATPase_c"/>
    <property type="match status" value="1"/>
</dbReference>
<dbReference type="SUPFAM" id="SSF52172">
    <property type="entry name" value="CheY-like"/>
    <property type="match status" value="2"/>
</dbReference>
<dbReference type="PANTHER" id="PTHR45339:SF1">
    <property type="entry name" value="HYBRID SIGNAL TRANSDUCTION HISTIDINE KINASE J"/>
    <property type="match status" value="1"/>
</dbReference>
<name>A0ABQ0C9F4_9PROT</name>
<evidence type="ECO:0000259" key="15">
    <source>
        <dbReference type="PROSITE" id="PS50109"/>
    </source>
</evidence>
<dbReference type="InterPro" id="IPR004358">
    <property type="entry name" value="Sig_transdc_His_kin-like_C"/>
</dbReference>
<dbReference type="EC" id="2.7.13.3" evidence="3"/>
<evidence type="ECO:0000256" key="1">
    <source>
        <dbReference type="ARBA" id="ARBA00000085"/>
    </source>
</evidence>
<dbReference type="InterPro" id="IPR000014">
    <property type="entry name" value="PAS"/>
</dbReference>
<dbReference type="PROSITE" id="PS50113">
    <property type="entry name" value="PAC"/>
    <property type="match status" value="1"/>
</dbReference>
<dbReference type="InterPro" id="IPR005467">
    <property type="entry name" value="His_kinase_dom"/>
</dbReference>
<evidence type="ECO:0000313" key="20">
    <source>
        <dbReference type="EMBL" id="GAB0057505.1"/>
    </source>
</evidence>
<dbReference type="InterPro" id="IPR000700">
    <property type="entry name" value="PAS-assoc_C"/>
</dbReference>
<dbReference type="NCBIfam" id="TIGR00229">
    <property type="entry name" value="sensory_box"/>
    <property type="match status" value="1"/>
</dbReference>
<evidence type="ECO:0000256" key="2">
    <source>
        <dbReference type="ARBA" id="ARBA00004651"/>
    </source>
</evidence>
<dbReference type="InterPro" id="IPR013767">
    <property type="entry name" value="PAS_fold"/>
</dbReference>
<dbReference type="Pfam" id="PF00512">
    <property type="entry name" value="HisKA"/>
    <property type="match status" value="1"/>
</dbReference>
<keyword evidence="11" id="KW-0472">Membrane</keyword>
<dbReference type="CDD" id="cd16922">
    <property type="entry name" value="HATPase_EvgS-ArcB-TorS-like"/>
    <property type="match status" value="1"/>
</dbReference>
<dbReference type="GO" id="GO:0004673">
    <property type="term" value="F:protein histidine kinase activity"/>
    <property type="evidence" value="ECO:0007669"/>
    <property type="project" value="UniProtKB-EC"/>
</dbReference>
<evidence type="ECO:0000256" key="4">
    <source>
        <dbReference type="ARBA" id="ARBA00022475"/>
    </source>
</evidence>
<comment type="caution">
    <text evidence="20">The sequence shown here is derived from an EMBL/GenBank/DDBJ whole genome shotgun (WGS) entry which is preliminary data.</text>
</comment>
<dbReference type="SUPFAM" id="SSF47226">
    <property type="entry name" value="Histidine-containing phosphotransfer domain, HPT domain"/>
    <property type="match status" value="1"/>
</dbReference>
<dbReference type="PROSITE" id="PS50110">
    <property type="entry name" value="RESPONSE_REGULATORY"/>
    <property type="match status" value="2"/>
</dbReference>
<reference evidence="20 21" key="1">
    <citation type="submission" date="2024-05" db="EMBL/GenBank/DDBJ databases">
        <authorList>
            <consortium name="Candidatus Magnetaquicoccaceae bacterium FCR-1 genome sequencing consortium"/>
            <person name="Shimoshige H."/>
            <person name="Shimamura S."/>
            <person name="Taoka A."/>
            <person name="Kobayashi H."/>
            <person name="Maekawa T."/>
        </authorList>
    </citation>
    <scope>NUCLEOTIDE SEQUENCE [LARGE SCALE GENOMIC DNA]</scope>
    <source>
        <strain evidence="20 21">FCR-1</strain>
    </source>
</reference>
<dbReference type="Gene3D" id="3.30.565.10">
    <property type="entry name" value="Histidine kinase-like ATPase, C-terminal domain"/>
    <property type="match status" value="1"/>
</dbReference>
<dbReference type="InterPro" id="IPR001789">
    <property type="entry name" value="Sig_transdc_resp-reg_receiver"/>
</dbReference>
<dbReference type="Gene3D" id="3.40.50.2300">
    <property type="match status" value="2"/>
</dbReference>
<evidence type="ECO:0000259" key="18">
    <source>
        <dbReference type="PROSITE" id="PS50113"/>
    </source>
</evidence>
<comment type="subcellular location">
    <subcellularLocation>
        <location evidence="2">Cell membrane</location>
        <topology evidence="2">Multi-pass membrane protein</topology>
    </subcellularLocation>
</comment>
<evidence type="ECO:0000256" key="6">
    <source>
        <dbReference type="ARBA" id="ARBA00022692"/>
    </source>
</evidence>
<evidence type="ECO:0000256" key="3">
    <source>
        <dbReference type="ARBA" id="ARBA00012438"/>
    </source>
</evidence>
<dbReference type="Gene3D" id="1.10.287.130">
    <property type="match status" value="1"/>
</dbReference>
<dbReference type="Gene3D" id="1.20.120.160">
    <property type="entry name" value="HPT domain"/>
    <property type="match status" value="1"/>
</dbReference>
<dbReference type="Pfam" id="PF01627">
    <property type="entry name" value="Hpt"/>
    <property type="match status" value="1"/>
</dbReference>
<dbReference type="InterPro" id="IPR036641">
    <property type="entry name" value="HPT_dom_sf"/>
</dbReference>
<evidence type="ECO:0000256" key="12">
    <source>
        <dbReference type="PROSITE-ProRule" id="PRU00110"/>
    </source>
</evidence>
<protein>
    <recommendedName>
        <fullName evidence="3">histidine kinase</fullName>
        <ecNumber evidence="3">2.7.13.3</ecNumber>
    </recommendedName>
</protein>
<comment type="catalytic activity">
    <reaction evidence="1">
        <text>ATP + protein L-histidine = ADP + protein N-phospho-L-histidine.</text>
        <dbReference type="EC" id="2.7.13.3"/>
    </reaction>
</comment>
<evidence type="ECO:0000256" key="9">
    <source>
        <dbReference type="ARBA" id="ARBA00022989"/>
    </source>
</evidence>
<proteinExistence type="predicted"/>
<gene>
    <name evidence="20" type="primary">rcsC_47</name>
    <name evidence="20" type="ORF">SIID45300_01834</name>
</gene>
<dbReference type="CDD" id="cd17546">
    <property type="entry name" value="REC_hyHK_CKI1_RcsC-like"/>
    <property type="match status" value="1"/>
</dbReference>
<dbReference type="InterPro" id="IPR036890">
    <property type="entry name" value="HATPase_C_sf"/>
</dbReference>
<dbReference type="Gene3D" id="3.30.450.20">
    <property type="entry name" value="PAS domain"/>
    <property type="match status" value="1"/>
</dbReference>
<dbReference type="CDD" id="cd00082">
    <property type="entry name" value="HisKA"/>
    <property type="match status" value="1"/>
</dbReference>
<keyword evidence="9" id="KW-1133">Transmembrane helix</keyword>
<dbReference type="InterPro" id="IPR011006">
    <property type="entry name" value="CheY-like_superfamily"/>
</dbReference>
<dbReference type="SUPFAM" id="SSF47384">
    <property type="entry name" value="Homodimeric domain of signal transducing histidine kinase"/>
    <property type="match status" value="1"/>
</dbReference>